<dbReference type="PANTHER" id="PTHR45901">
    <property type="entry name" value="PROTEIN CBG12474"/>
    <property type="match status" value="1"/>
</dbReference>
<dbReference type="Pfam" id="PF03607">
    <property type="entry name" value="DCX"/>
    <property type="match status" value="2"/>
</dbReference>
<dbReference type="InterPro" id="IPR036572">
    <property type="entry name" value="Doublecortin_dom_sf"/>
</dbReference>
<feature type="compositionally biased region" description="Basic and acidic residues" evidence="3">
    <location>
        <begin position="476"/>
        <end position="520"/>
    </location>
</feature>
<comment type="subcellular location">
    <subcellularLocation>
        <location evidence="1">Nucleus</location>
    </subcellularLocation>
</comment>
<dbReference type="InterPro" id="IPR001024">
    <property type="entry name" value="PLAT/LH2_dom"/>
</dbReference>
<dbReference type="InterPro" id="IPR052970">
    <property type="entry name" value="Inner_ear_hair_cell_LOXHD"/>
</dbReference>
<dbReference type="Pfam" id="PF00612">
    <property type="entry name" value="IQ"/>
    <property type="match status" value="2"/>
</dbReference>
<feature type="compositionally biased region" description="Polar residues" evidence="3">
    <location>
        <begin position="289"/>
        <end position="304"/>
    </location>
</feature>
<feature type="compositionally biased region" description="Acidic residues" evidence="3">
    <location>
        <begin position="678"/>
        <end position="688"/>
    </location>
</feature>
<evidence type="ECO:0000256" key="2">
    <source>
        <dbReference type="PROSITE-ProRule" id="PRU00152"/>
    </source>
</evidence>
<name>A0AA39INF9_9BILA</name>
<feature type="domain" description="PLAT" evidence="4">
    <location>
        <begin position="710"/>
        <end position="829"/>
    </location>
</feature>
<feature type="compositionally biased region" description="Basic residues" evidence="3">
    <location>
        <begin position="354"/>
        <end position="366"/>
    </location>
</feature>
<dbReference type="Proteomes" id="UP001175271">
    <property type="component" value="Unassembled WGS sequence"/>
</dbReference>
<evidence type="ECO:0000256" key="1">
    <source>
        <dbReference type="ARBA" id="ARBA00004123"/>
    </source>
</evidence>
<dbReference type="SMART" id="SM00015">
    <property type="entry name" value="IQ"/>
    <property type="match status" value="2"/>
</dbReference>
<evidence type="ECO:0000313" key="7">
    <source>
        <dbReference type="Proteomes" id="UP001175271"/>
    </source>
</evidence>
<organism evidence="6 7">
    <name type="scientific">Steinernema hermaphroditum</name>
    <dbReference type="NCBI Taxonomy" id="289476"/>
    <lineage>
        <taxon>Eukaryota</taxon>
        <taxon>Metazoa</taxon>
        <taxon>Ecdysozoa</taxon>
        <taxon>Nematoda</taxon>
        <taxon>Chromadorea</taxon>
        <taxon>Rhabditida</taxon>
        <taxon>Tylenchina</taxon>
        <taxon>Panagrolaimomorpha</taxon>
        <taxon>Strongyloidoidea</taxon>
        <taxon>Steinernematidae</taxon>
        <taxon>Steinernema</taxon>
    </lineage>
</organism>
<feature type="compositionally biased region" description="Basic and acidic residues" evidence="3">
    <location>
        <begin position="661"/>
        <end position="677"/>
    </location>
</feature>
<feature type="region of interest" description="Disordered" evidence="3">
    <location>
        <begin position="289"/>
        <end position="551"/>
    </location>
</feature>
<dbReference type="Gene3D" id="2.60.60.20">
    <property type="entry name" value="PLAT/LH2 domain"/>
    <property type="match status" value="3"/>
</dbReference>
<evidence type="ECO:0000313" key="6">
    <source>
        <dbReference type="EMBL" id="KAK0426492.1"/>
    </source>
</evidence>
<feature type="compositionally biased region" description="Polar residues" evidence="3">
    <location>
        <begin position="379"/>
        <end position="397"/>
    </location>
</feature>
<dbReference type="InterPro" id="IPR036392">
    <property type="entry name" value="PLAT/LH2_dom_sf"/>
</dbReference>
<dbReference type="InterPro" id="IPR000048">
    <property type="entry name" value="IQ_motif_EF-hand-BS"/>
</dbReference>
<dbReference type="Gene3D" id="1.20.5.190">
    <property type="match status" value="1"/>
</dbReference>
<dbReference type="PROSITE" id="PS50309">
    <property type="entry name" value="DC"/>
    <property type="match status" value="2"/>
</dbReference>
<comment type="caution">
    <text evidence="2">Lacks conserved residue(s) required for the propagation of feature annotation.</text>
</comment>
<dbReference type="CDD" id="cd23767">
    <property type="entry name" value="IQCD"/>
    <property type="match status" value="1"/>
</dbReference>
<dbReference type="SUPFAM" id="SSF46689">
    <property type="entry name" value="Homeodomain-like"/>
    <property type="match status" value="1"/>
</dbReference>
<reference evidence="6" key="1">
    <citation type="submission" date="2023-06" db="EMBL/GenBank/DDBJ databases">
        <title>Genomic analysis of the entomopathogenic nematode Steinernema hermaphroditum.</title>
        <authorList>
            <person name="Schwarz E.M."/>
            <person name="Heppert J.K."/>
            <person name="Baniya A."/>
            <person name="Schwartz H.T."/>
            <person name="Tan C.-H."/>
            <person name="Antoshechkin I."/>
            <person name="Sternberg P.W."/>
            <person name="Goodrich-Blair H."/>
            <person name="Dillman A.R."/>
        </authorList>
    </citation>
    <scope>NUCLEOTIDE SEQUENCE</scope>
    <source>
        <strain evidence="6">PS9179</strain>
        <tissue evidence="6">Whole animal</tissue>
    </source>
</reference>
<protein>
    <submittedName>
        <fullName evidence="6">Uncharacterized protein</fullName>
    </submittedName>
</protein>
<sequence>MSGEGGDEGDGRSEQRLQRNQSIFPNLPTPVNGRIKTYGTAHRSFSRPYSAKTVFFYKEGDEHFAGVRVPVSKSRYRNIDALLDDLNTNIQMPFGVRRLMTPGRTPIVHIDQLEHLGKYVVSSSRFGKGVDFEALEKIHKARELAQKNFRGNEGFWNPTSPNFKAKLRMGRSLGLSFLPLTAKQMFFVLNGNRTRIYRALLNPLKAIDFDALLEEVSEGLQTAIFKLYAYDGTRITNVEQLFAMKEARVLAVPRNERPIFKSADSEELMGNGVAQKSYLPPISKTQFYASNTASTSKTQITNPSGPRRQIKPSNSIERAPASTARSKPTMGLTRGATNGILPSRIPRVDDPTTSKKKAVAKPRLKRTGTAPPPVIVEKQQANQRLPPISRSSVSNTADDSDSGRPRSTEYDWKEEDEEETAEALKRPPTTYEEDYDDDPERPRSKASILEDRIEAGGGGRLSGMEEKTDEEEEEEDRGREDGEEEAGRTEEDISLRSRGEAPETPSRVEESEEEKVKGGDREEEELEEGDYQEDPPLQEDYTSGGTHYVDPQERAAVKIQAWARGNFARKTLNLERDDDRYDEEDDEHIHDQHEAALVIQSHYRGYRTRRELKDGTYKFVNEGRLVPKEEIPMEEEVMGQEELRETLEQLEQLQHIPEEDEHQHEEEPEPTEDKRDEIDEDLRPEEEFPITVDVPPETAHNPRPPETDGNTYSVVVHTGDRTGAGTEADLYIILHGEGGKSEKMPLKQETEAAPKFRENSVDFFLLHCRFLGTLTKIVVGHEIHGYGAGVFIDYVTVNENVHDGRQYLFNCYKWFDSGMVDGKIERTLKMTAYSYVASIPEDYRITRGNWELILHSGDKHGNGATTSRLNIIGYGTEGKSEKLNIYEENLSKVPSTSLVQVDFGKIGELTKVRIEIEGHGNQPDYYLNFVELKDLDTEERLVVNCGKWLRWNKGDEKHAQSFRDLVIFRAGEKKAPLPGERWSSLETVALLEFAAAMSKKWKDESPIVPGRSPTECVAKFEQLMKEMIRRERMTEAVEVLLRTSTPKRSTARGEDELMAIQKRLDRTAEERNRKMQATLRRISGSSHSLVRHPSYRDFDDFKKEKSSLDLQQSAQDRNEWKTLIEEERRKIFDLKQSAQNGLPPRNKMRRRVGTVFLGDLCLGHLLEQGNATDYKKVSEKEIEDLENAFAALPILGKKSEVFTYEGKLRIMTSSIKSCDEEVRIELISKNDETGIFPVVLENRDGDSYDVSFKVDAVDIGDVLCAQIYFSPTLIGEEIYEGISCVHEILHKHDAMPDAVNSYWIVSYLTVRKSNHFPQRRVLKRSRCRPLAERNASYVKQLYYVKTEEMTTRISKKKKAIQGPKESHWMLSMKLREDSTVLPEVILCSRETEVKMDVISREMVDGVVNYEKKGNIGTITKIRVGMDSFSYVKGKEKATPEVSFILKMRLVDSANGDELPFPDPYVALQPHNSICVIEFPATWPDSEPPKGIVYEVYIQTKASNGSFRVKAKLIGERGLHSGFRKLEEPGVDDLFAEDTERMLRLQALHLGELKAIEIDVEASKSGEPFEWECAEIRVVNTGNLHYYEFDCGTTFTNENRQQLFSVAPIPIAHSV</sequence>
<proteinExistence type="predicted"/>
<dbReference type="Gene3D" id="3.10.20.230">
    <property type="entry name" value="Doublecortin domain"/>
    <property type="match status" value="2"/>
</dbReference>
<dbReference type="PROSITE" id="PS50096">
    <property type="entry name" value="IQ"/>
    <property type="match status" value="2"/>
</dbReference>
<gene>
    <name evidence="6" type="ORF">QR680_009738</name>
</gene>
<dbReference type="PROSITE" id="PS50095">
    <property type="entry name" value="PLAT"/>
    <property type="match status" value="2"/>
</dbReference>
<feature type="domain" description="Doublecortin" evidence="5">
    <location>
        <begin position="183"/>
        <end position="266"/>
    </location>
</feature>
<evidence type="ECO:0000256" key="3">
    <source>
        <dbReference type="SAM" id="MobiDB-lite"/>
    </source>
</evidence>
<dbReference type="GO" id="GO:0035556">
    <property type="term" value="P:intracellular signal transduction"/>
    <property type="evidence" value="ECO:0007669"/>
    <property type="project" value="InterPro"/>
</dbReference>
<keyword evidence="7" id="KW-1185">Reference proteome</keyword>
<comment type="caution">
    <text evidence="6">The sequence shown here is derived from an EMBL/GenBank/DDBJ whole genome shotgun (WGS) entry which is preliminary data.</text>
</comment>
<feature type="compositionally biased region" description="Acidic residues" evidence="3">
    <location>
        <begin position="521"/>
        <end position="537"/>
    </location>
</feature>
<dbReference type="InterPro" id="IPR003533">
    <property type="entry name" value="Doublecortin_dom"/>
</dbReference>
<feature type="compositionally biased region" description="Acidic residues" evidence="3">
    <location>
        <begin position="412"/>
        <end position="421"/>
    </location>
</feature>
<accession>A0AA39INF9</accession>
<dbReference type="Pfam" id="PF01477">
    <property type="entry name" value="PLAT"/>
    <property type="match status" value="2"/>
</dbReference>
<feature type="domain" description="PLAT" evidence="4">
    <location>
        <begin position="848"/>
        <end position="963"/>
    </location>
</feature>
<feature type="region of interest" description="Disordered" evidence="3">
    <location>
        <begin position="656"/>
        <end position="711"/>
    </location>
</feature>
<dbReference type="PANTHER" id="PTHR45901:SF7">
    <property type="entry name" value="OXYGEN-REGULATED PROTEIN 1"/>
    <property type="match status" value="1"/>
</dbReference>
<dbReference type="SUPFAM" id="SSF89837">
    <property type="entry name" value="Doublecortin (DC)"/>
    <property type="match status" value="2"/>
</dbReference>
<dbReference type="GO" id="GO:0005634">
    <property type="term" value="C:nucleus"/>
    <property type="evidence" value="ECO:0007669"/>
    <property type="project" value="UniProtKB-SubCell"/>
</dbReference>
<feature type="compositionally biased region" description="Basic and acidic residues" evidence="3">
    <location>
        <begin position="440"/>
        <end position="454"/>
    </location>
</feature>
<dbReference type="InterPro" id="IPR009057">
    <property type="entry name" value="Homeodomain-like_sf"/>
</dbReference>
<feature type="compositionally biased region" description="Basic and acidic residues" evidence="3">
    <location>
        <begin position="401"/>
        <end position="411"/>
    </location>
</feature>
<feature type="domain" description="Doublecortin" evidence="5">
    <location>
        <begin position="52"/>
        <end position="133"/>
    </location>
</feature>
<dbReference type="EMBL" id="JAUCMV010000001">
    <property type="protein sequence ID" value="KAK0426492.1"/>
    <property type="molecule type" value="Genomic_DNA"/>
</dbReference>
<dbReference type="SUPFAM" id="SSF49723">
    <property type="entry name" value="Lipase/lipooxygenase domain (PLAT/LH2 domain)"/>
    <property type="match status" value="3"/>
</dbReference>
<dbReference type="SMART" id="SM00537">
    <property type="entry name" value="DCX"/>
    <property type="match status" value="2"/>
</dbReference>
<evidence type="ECO:0000259" key="5">
    <source>
        <dbReference type="PROSITE" id="PS50309"/>
    </source>
</evidence>
<evidence type="ECO:0000259" key="4">
    <source>
        <dbReference type="PROSITE" id="PS50095"/>
    </source>
</evidence>